<dbReference type="OrthoDB" id="695830at2759"/>
<evidence type="ECO:0000313" key="3">
    <source>
        <dbReference type="EMBL" id="KAF0895805.1"/>
    </source>
</evidence>
<dbReference type="PANTHER" id="PTHR33087:SF21">
    <property type="entry name" value="OS03G0782100 PROTEIN"/>
    <property type="match status" value="1"/>
</dbReference>
<organism evidence="3 4">
    <name type="scientific">Oryza meyeriana var. granulata</name>
    <dbReference type="NCBI Taxonomy" id="110450"/>
    <lineage>
        <taxon>Eukaryota</taxon>
        <taxon>Viridiplantae</taxon>
        <taxon>Streptophyta</taxon>
        <taxon>Embryophyta</taxon>
        <taxon>Tracheophyta</taxon>
        <taxon>Spermatophyta</taxon>
        <taxon>Magnoliopsida</taxon>
        <taxon>Liliopsida</taxon>
        <taxon>Poales</taxon>
        <taxon>Poaceae</taxon>
        <taxon>BOP clade</taxon>
        <taxon>Oryzoideae</taxon>
        <taxon>Oryzeae</taxon>
        <taxon>Oryzinae</taxon>
        <taxon>Oryza</taxon>
        <taxon>Oryza meyeriana</taxon>
    </lineage>
</organism>
<dbReference type="InterPro" id="IPR053253">
    <property type="entry name" value="Sex_diff_modulator"/>
</dbReference>
<feature type="transmembrane region" description="Helical" evidence="2">
    <location>
        <begin position="119"/>
        <end position="143"/>
    </location>
</feature>
<evidence type="ECO:0000256" key="1">
    <source>
        <dbReference type="SAM" id="MobiDB-lite"/>
    </source>
</evidence>
<sequence length="436" mass="47366">MAQEQGKAPTTAGAAATTAMMPAHRGHDGLIRGWWRDSELGRLLPVRQFQYPEILWPETVTSMTGQQLGRGRIDRESGELTPQGFGLSPLPPATPAGSVTPPSAAPGRGRRVAGERHQAAVPTLPLFLVSYFSGALGIMVVVVRILSPAPFFLSTGLIVVEPSSLASRRPCHRLPSRPSLLQLKIASCREPPKCYTCKRNGHLAPHPAPFRRQPVHLVVPGASSTKRHADLHNWWFRVHICIERLPLQAWTKEAVQRILGDICIFDRMEEDTRSRADTAAFACWVWMWNPDNLPRTKITSFFPPEAGQVLETGGLPPPSQEVASPLLAGPKCIASPGTWAMWMVHCPRSLSNREAALLSVGVREEAAGSHVFFDGMATTTITPTTVRMAIGVRPLVARGRTFSCGVVALRSPARELTVATGAVHLAAGNVFSPFLL</sequence>
<name>A0A6G1C573_9ORYZ</name>
<dbReference type="Proteomes" id="UP000479710">
    <property type="component" value="Unassembled WGS sequence"/>
</dbReference>
<dbReference type="PANTHER" id="PTHR33087">
    <property type="entry name" value="OS07G0539200 PROTEIN"/>
    <property type="match status" value="1"/>
</dbReference>
<comment type="caution">
    <text evidence="3">The sequence shown here is derived from an EMBL/GenBank/DDBJ whole genome shotgun (WGS) entry which is preliminary data.</text>
</comment>
<dbReference type="EMBL" id="SPHZ02000010">
    <property type="protein sequence ID" value="KAF0895805.1"/>
    <property type="molecule type" value="Genomic_DNA"/>
</dbReference>
<keyword evidence="2" id="KW-1133">Transmembrane helix</keyword>
<keyword evidence="2" id="KW-0472">Membrane</keyword>
<dbReference type="AlphaFoldDB" id="A0A6G1C573"/>
<evidence type="ECO:0000313" key="4">
    <source>
        <dbReference type="Proteomes" id="UP000479710"/>
    </source>
</evidence>
<evidence type="ECO:0000256" key="2">
    <source>
        <dbReference type="SAM" id="Phobius"/>
    </source>
</evidence>
<protein>
    <recommendedName>
        <fullName evidence="5">DUF4283 domain-containing protein</fullName>
    </recommendedName>
</protein>
<proteinExistence type="predicted"/>
<accession>A0A6G1C573</accession>
<keyword evidence="2" id="KW-0812">Transmembrane</keyword>
<keyword evidence="4" id="KW-1185">Reference proteome</keyword>
<evidence type="ECO:0008006" key="5">
    <source>
        <dbReference type="Google" id="ProtNLM"/>
    </source>
</evidence>
<reference evidence="3 4" key="1">
    <citation type="submission" date="2019-11" db="EMBL/GenBank/DDBJ databases">
        <title>Whole genome sequence of Oryza granulata.</title>
        <authorList>
            <person name="Li W."/>
        </authorList>
    </citation>
    <scope>NUCLEOTIDE SEQUENCE [LARGE SCALE GENOMIC DNA]</scope>
    <source>
        <strain evidence="4">cv. Menghai</strain>
        <tissue evidence="3">Leaf</tissue>
    </source>
</reference>
<feature type="region of interest" description="Disordered" evidence="1">
    <location>
        <begin position="76"/>
        <end position="110"/>
    </location>
</feature>
<gene>
    <name evidence="3" type="ORF">E2562_016538</name>
</gene>